<keyword evidence="3" id="KW-1185">Reference proteome</keyword>
<dbReference type="Proteomes" id="UP000419138">
    <property type="component" value="Unassembled WGS sequence"/>
</dbReference>
<comment type="caution">
    <text evidence="2">The sequence shown here is derived from an EMBL/GenBank/DDBJ whole genome shotgun (WGS) entry which is preliminary data.</text>
</comment>
<reference evidence="2 3" key="1">
    <citation type="submission" date="2019-05" db="EMBL/GenBank/DDBJ databases">
        <title>Comparative genomics and metabolomics analyses of clavulanic acid producing Streptomyces species provides insight into specialized metabolism and evolution of beta-lactam biosynthetic gene clusters.</title>
        <authorList>
            <person name="Moore M.A."/>
            <person name="Cruz-Morales P."/>
            <person name="Barona Gomez F."/>
            <person name="Kapil T."/>
        </authorList>
    </citation>
    <scope>NUCLEOTIDE SEQUENCE [LARGE SCALE GENOMIC DNA]</scope>
    <source>
        <strain evidence="2 3">NRRL 5741</strain>
    </source>
</reference>
<feature type="chain" id="PRO_5024911104" description="Secreted protein" evidence="1">
    <location>
        <begin position="30"/>
        <end position="94"/>
    </location>
</feature>
<organism evidence="2 3">
    <name type="scientific">Streptomyces jumonjinensis</name>
    <dbReference type="NCBI Taxonomy" id="1945"/>
    <lineage>
        <taxon>Bacteria</taxon>
        <taxon>Bacillati</taxon>
        <taxon>Actinomycetota</taxon>
        <taxon>Actinomycetes</taxon>
        <taxon>Kitasatosporales</taxon>
        <taxon>Streptomycetaceae</taxon>
        <taxon>Streptomyces</taxon>
    </lineage>
</organism>
<evidence type="ECO:0000313" key="3">
    <source>
        <dbReference type="Proteomes" id="UP000419138"/>
    </source>
</evidence>
<feature type="signal peptide" evidence="1">
    <location>
        <begin position="1"/>
        <end position="29"/>
    </location>
</feature>
<gene>
    <name evidence="2" type="ORF">FF041_14640</name>
</gene>
<dbReference type="AlphaFoldDB" id="A0A646KGM7"/>
<evidence type="ECO:0000313" key="2">
    <source>
        <dbReference type="EMBL" id="MQT01405.1"/>
    </source>
</evidence>
<dbReference type="RefSeq" id="WP_153484891.1">
    <property type="nucleotide sequence ID" value="NZ_JBEPDZ010000008.1"/>
</dbReference>
<sequence length="94" mass="9277">MASIRTARVLAVAAALPLTVALLSGVAAADNGVFADNGSSATVAAIVGGGVNGLGDSSTIQQVATTPGAANVNNSGFTVFDQDSHTVNFTPLWF</sequence>
<protein>
    <recommendedName>
        <fullName evidence="4">Secreted protein</fullName>
    </recommendedName>
</protein>
<name>A0A646KGM7_STRJU</name>
<accession>A0A646KGM7</accession>
<evidence type="ECO:0000256" key="1">
    <source>
        <dbReference type="SAM" id="SignalP"/>
    </source>
</evidence>
<evidence type="ECO:0008006" key="4">
    <source>
        <dbReference type="Google" id="ProtNLM"/>
    </source>
</evidence>
<dbReference type="EMBL" id="VCLA01000121">
    <property type="protein sequence ID" value="MQT01405.1"/>
    <property type="molecule type" value="Genomic_DNA"/>
</dbReference>
<keyword evidence="1" id="KW-0732">Signal</keyword>
<dbReference type="OrthoDB" id="4338412at2"/>
<proteinExistence type="predicted"/>